<organism evidence="2 3">
    <name type="scientific">Maritimibacter fusiformis</name>
    <dbReference type="NCBI Taxonomy" id="2603819"/>
    <lineage>
        <taxon>Bacteria</taxon>
        <taxon>Pseudomonadati</taxon>
        <taxon>Pseudomonadota</taxon>
        <taxon>Alphaproteobacteria</taxon>
        <taxon>Rhodobacterales</taxon>
        <taxon>Roseobacteraceae</taxon>
        <taxon>Maritimibacter</taxon>
    </lineage>
</organism>
<reference evidence="2 3" key="1">
    <citation type="submission" date="2019-08" db="EMBL/GenBank/DDBJ databases">
        <title>Identification of a novel species of the genus Boseongicola.</title>
        <authorList>
            <person name="Zhang X.-Q."/>
        </authorList>
    </citation>
    <scope>NUCLEOTIDE SEQUENCE [LARGE SCALE GENOMIC DNA]</scope>
    <source>
        <strain evidence="2 3">HY14</strain>
    </source>
</reference>
<evidence type="ECO:0000313" key="3">
    <source>
        <dbReference type="Proteomes" id="UP000322080"/>
    </source>
</evidence>
<dbReference type="Proteomes" id="UP000322080">
    <property type="component" value="Unassembled WGS sequence"/>
</dbReference>
<dbReference type="AlphaFoldDB" id="A0A5D0RHN7"/>
<accession>A0A5D0RHN7</accession>
<dbReference type="PIRSF" id="PIRSF021308">
    <property type="entry name" value="UCP021308"/>
    <property type="match status" value="1"/>
</dbReference>
<dbReference type="Pfam" id="PF08818">
    <property type="entry name" value="DUF1801"/>
    <property type="match status" value="1"/>
</dbReference>
<evidence type="ECO:0000313" key="2">
    <source>
        <dbReference type="EMBL" id="TYB80456.1"/>
    </source>
</evidence>
<keyword evidence="3" id="KW-1185">Reference proteome</keyword>
<name>A0A5D0RHN7_9RHOB</name>
<feature type="domain" description="YdhG-like" evidence="1">
    <location>
        <begin position="17"/>
        <end position="114"/>
    </location>
</feature>
<sequence>MKSYPDVDAYLADQTRWHAETVALRAIVLESGLDEAIKWGKPCYSHQGSNIAIIQPFKPHLALMFFKGTLLSDPLGLLVPQGENSQAAMRVEFTSVDEVAAKADGVRALLAEAIRVEASGARVDFTRRAPPELAAELVDAFDNDPDLRAAWEGLTPGRQRGYLLHFNAAKKPETRVARVARAAPRILAGKGPNDP</sequence>
<dbReference type="EMBL" id="VSIY01000013">
    <property type="protein sequence ID" value="TYB80456.1"/>
    <property type="molecule type" value="Genomic_DNA"/>
</dbReference>
<comment type="caution">
    <text evidence="2">The sequence shown here is derived from an EMBL/GenBank/DDBJ whole genome shotgun (WGS) entry which is preliminary data.</text>
</comment>
<gene>
    <name evidence="2" type="ORF">FVF75_12480</name>
</gene>
<dbReference type="SUPFAM" id="SSF159888">
    <property type="entry name" value="YdhG-like"/>
    <property type="match status" value="1"/>
</dbReference>
<dbReference type="Gene3D" id="3.90.1150.200">
    <property type="match status" value="1"/>
</dbReference>
<dbReference type="Pfam" id="PF13376">
    <property type="entry name" value="OmdA"/>
    <property type="match status" value="1"/>
</dbReference>
<proteinExistence type="predicted"/>
<evidence type="ECO:0000259" key="1">
    <source>
        <dbReference type="Pfam" id="PF08818"/>
    </source>
</evidence>
<dbReference type="RefSeq" id="WP_148378403.1">
    <property type="nucleotide sequence ID" value="NZ_VSIY01000013.1"/>
</dbReference>
<dbReference type="InterPro" id="IPR014922">
    <property type="entry name" value="YdhG-like"/>
</dbReference>
<dbReference type="InterPro" id="IPR016786">
    <property type="entry name" value="YdeI_bac"/>
</dbReference>
<protein>
    <recommendedName>
        <fullName evidence="1">YdhG-like domain-containing protein</fullName>
    </recommendedName>
</protein>